<proteinExistence type="predicted"/>
<evidence type="ECO:0000313" key="1">
    <source>
        <dbReference type="EMBL" id="PIQ66942.1"/>
    </source>
</evidence>
<evidence type="ECO:0000313" key="2">
    <source>
        <dbReference type="Proteomes" id="UP000229834"/>
    </source>
</evidence>
<gene>
    <name evidence="1" type="ORF">COV95_01420</name>
</gene>
<sequence length="133" mass="15018">MTEGETDLRVNVGADDVVNVTIGGDLIMENLSQFTEWTENLKKTIKETFLKKNKKVLVLADISGLRKYDSEVMVQLATTMRENEPYVFRNATYGGSQYVKMAEDVVAALSGRNNLKSFKTREEALNWLTEESS</sequence>
<name>A0A2H0K6R3_9BACT</name>
<dbReference type="Proteomes" id="UP000229834">
    <property type="component" value="Unassembled WGS sequence"/>
</dbReference>
<evidence type="ECO:0008006" key="3">
    <source>
        <dbReference type="Google" id="ProtNLM"/>
    </source>
</evidence>
<dbReference type="SUPFAM" id="SSF52091">
    <property type="entry name" value="SpoIIaa-like"/>
    <property type="match status" value="1"/>
</dbReference>
<dbReference type="EMBL" id="PCVC01000043">
    <property type="protein sequence ID" value="PIQ66942.1"/>
    <property type="molecule type" value="Genomic_DNA"/>
</dbReference>
<dbReference type="InterPro" id="IPR021866">
    <property type="entry name" value="SpoIIAA-like"/>
</dbReference>
<dbReference type="Pfam" id="PF11964">
    <property type="entry name" value="SpoIIAA-like"/>
    <property type="match status" value="1"/>
</dbReference>
<dbReference type="Gene3D" id="3.40.50.10600">
    <property type="entry name" value="SpoIIaa-like domains"/>
    <property type="match status" value="1"/>
</dbReference>
<dbReference type="AlphaFoldDB" id="A0A2H0K6R3"/>
<comment type="caution">
    <text evidence="1">The sequence shown here is derived from an EMBL/GenBank/DDBJ whole genome shotgun (WGS) entry which is preliminary data.</text>
</comment>
<dbReference type="InterPro" id="IPR038396">
    <property type="entry name" value="SpoIIAA-like_sf"/>
</dbReference>
<organism evidence="1 2">
    <name type="scientific">Candidatus Zambryskibacteria bacterium CG11_big_fil_rev_8_21_14_0_20_40_24</name>
    <dbReference type="NCBI Taxonomy" id="1975116"/>
    <lineage>
        <taxon>Bacteria</taxon>
        <taxon>Candidatus Zambryskiibacteriota</taxon>
    </lineage>
</organism>
<accession>A0A2H0K6R3</accession>
<protein>
    <recommendedName>
        <fullName evidence="3">STAS/SEC14 domain-containing protein</fullName>
    </recommendedName>
</protein>
<reference evidence="1 2" key="1">
    <citation type="submission" date="2017-09" db="EMBL/GenBank/DDBJ databases">
        <title>Depth-based differentiation of microbial function through sediment-hosted aquifers and enrichment of novel symbionts in the deep terrestrial subsurface.</title>
        <authorList>
            <person name="Probst A.J."/>
            <person name="Ladd B."/>
            <person name="Jarett J.K."/>
            <person name="Geller-Mcgrath D.E."/>
            <person name="Sieber C.M."/>
            <person name="Emerson J.B."/>
            <person name="Anantharaman K."/>
            <person name="Thomas B.C."/>
            <person name="Malmstrom R."/>
            <person name="Stieglmeier M."/>
            <person name="Klingl A."/>
            <person name="Woyke T."/>
            <person name="Ryan C.M."/>
            <person name="Banfield J.F."/>
        </authorList>
    </citation>
    <scope>NUCLEOTIDE SEQUENCE [LARGE SCALE GENOMIC DNA]</scope>
    <source>
        <strain evidence="1">CG11_big_fil_rev_8_21_14_0_20_40_24</strain>
    </source>
</reference>
<dbReference type="InterPro" id="IPR036513">
    <property type="entry name" value="STAS_dom_sf"/>
</dbReference>